<protein>
    <recommendedName>
        <fullName evidence="1">Alpha/beta hydrolase fold-3 domain-containing protein</fullName>
    </recommendedName>
</protein>
<dbReference type="SUPFAM" id="SSF53474">
    <property type="entry name" value="alpha/beta-Hydrolases"/>
    <property type="match status" value="1"/>
</dbReference>
<keyword evidence="3" id="KW-1185">Reference proteome</keyword>
<name>A0AA38F8W4_TAXCH</name>
<proteinExistence type="predicted"/>
<dbReference type="InterPro" id="IPR013094">
    <property type="entry name" value="AB_hydrolase_3"/>
</dbReference>
<evidence type="ECO:0000259" key="1">
    <source>
        <dbReference type="Pfam" id="PF07859"/>
    </source>
</evidence>
<dbReference type="AlphaFoldDB" id="A0AA38F8W4"/>
<comment type="caution">
    <text evidence="2">The sequence shown here is derived from an EMBL/GenBank/DDBJ whole genome shotgun (WGS) entry which is preliminary data.</text>
</comment>
<dbReference type="Gene3D" id="3.40.50.1820">
    <property type="entry name" value="alpha/beta hydrolase"/>
    <property type="match status" value="1"/>
</dbReference>
<dbReference type="InterPro" id="IPR050466">
    <property type="entry name" value="Carboxylest/Gibb_receptor"/>
</dbReference>
<dbReference type="GO" id="GO:0016787">
    <property type="term" value="F:hydrolase activity"/>
    <property type="evidence" value="ECO:0007669"/>
    <property type="project" value="InterPro"/>
</dbReference>
<dbReference type="OMA" id="NDAWDAR"/>
<dbReference type="PANTHER" id="PTHR23024:SF24">
    <property type="entry name" value="ALPHA_BETA HYDROLASE FOLD-3 DOMAIN-CONTAINING PROTEIN"/>
    <property type="match status" value="1"/>
</dbReference>
<organism evidence="2 3">
    <name type="scientific">Taxus chinensis</name>
    <name type="common">Chinese yew</name>
    <name type="synonym">Taxus wallichiana var. chinensis</name>
    <dbReference type="NCBI Taxonomy" id="29808"/>
    <lineage>
        <taxon>Eukaryota</taxon>
        <taxon>Viridiplantae</taxon>
        <taxon>Streptophyta</taxon>
        <taxon>Embryophyta</taxon>
        <taxon>Tracheophyta</taxon>
        <taxon>Spermatophyta</taxon>
        <taxon>Pinopsida</taxon>
        <taxon>Pinidae</taxon>
        <taxon>Conifers II</taxon>
        <taxon>Cupressales</taxon>
        <taxon>Taxaceae</taxon>
        <taxon>Taxus</taxon>
    </lineage>
</organism>
<evidence type="ECO:0000313" key="2">
    <source>
        <dbReference type="EMBL" id="KAH9296859.1"/>
    </source>
</evidence>
<feature type="domain" description="Alpha/beta hydrolase fold-3" evidence="1">
    <location>
        <begin position="97"/>
        <end position="317"/>
    </location>
</feature>
<reference evidence="2 3" key="1">
    <citation type="journal article" date="2021" name="Nat. Plants">
        <title>The Taxus genome provides insights into paclitaxel biosynthesis.</title>
        <authorList>
            <person name="Xiong X."/>
            <person name="Gou J."/>
            <person name="Liao Q."/>
            <person name="Li Y."/>
            <person name="Zhou Q."/>
            <person name="Bi G."/>
            <person name="Li C."/>
            <person name="Du R."/>
            <person name="Wang X."/>
            <person name="Sun T."/>
            <person name="Guo L."/>
            <person name="Liang H."/>
            <person name="Lu P."/>
            <person name="Wu Y."/>
            <person name="Zhang Z."/>
            <person name="Ro D.K."/>
            <person name="Shang Y."/>
            <person name="Huang S."/>
            <person name="Yan J."/>
        </authorList>
    </citation>
    <scope>NUCLEOTIDE SEQUENCE [LARGE SCALE GENOMIC DNA]</scope>
    <source>
        <strain evidence="2">Ta-2019</strain>
    </source>
</reference>
<dbReference type="EMBL" id="JAHRHJ020000010">
    <property type="protein sequence ID" value="KAH9296859.1"/>
    <property type="molecule type" value="Genomic_DNA"/>
</dbReference>
<dbReference type="PANTHER" id="PTHR23024">
    <property type="entry name" value="ARYLACETAMIDE DEACETYLASE"/>
    <property type="match status" value="1"/>
</dbReference>
<dbReference type="InterPro" id="IPR029058">
    <property type="entry name" value="AB_hydrolase_fold"/>
</dbReference>
<sequence>MKNGRLPYDQQDVDAIIAKLPWRVRWICWAAKLCAFLTRRSNGTVNRTLLSWVTPKLPATHTPNRGVYTRDAIIDPVTGVWVRLFIPVGEDERLPVVVYFHGGGFCLLSAAQQSYDIFCRRLAKRRRVVVLSVEYRLAPDHKFPAAYDDCFAALAWLNNADVYDYLPRNADLARCFLMGDSAGGNIVHHVGCRVAEGKEELGAVRVVGHVLIQPFFGGEERTPSEINLENVPLITVELTDWFWRAFLPEGASRDHPAANVSGPNCGDISAVELPPSLVVVGGVDILRDWQLRYAEYLKKMDEEVKLIFYEEGIHGFHTMPYALSSQFIDDLSNFFNEV</sequence>
<accession>A0AA38F8W4</accession>
<evidence type="ECO:0000313" key="3">
    <source>
        <dbReference type="Proteomes" id="UP000824469"/>
    </source>
</evidence>
<dbReference type="Pfam" id="PF07859">
    <property type="entry name" value="Abhydrolase_3"/>
    <property type="match status" value="1"/>
</dbReference>
<gene>
    <name evidence="2" type="ORF">KI387_028541</name>
</gene>
<dbReference type="Proteomes" id="UP000824469">
    <property type="component" value="Unassembled WGS sequence"/>
</dbReference>